<dbReference type="EMBL" id="JBHLTM010000049">
    <property type="protein sequence ID" value="MFC0685459.1"/>
    <property type="molecule type" value="Genomic_DNA"/>
</dbReference>
<dbReference type="RefSeq" id="WP_267225015.1">
    <property type="nucleotide sequence ID" value="NZ_JAPCWC010000054.1"/>
</dbReference>
<sequence>MNDIPLSAALDAVRAAAEADPAMLNYIRAHLRTTGLFDEQPLREVRACPISFDAIEVALFDNWGSATKPKGSKTQKIKANRFGGKVKVWDEGKRINLNEPDFVAFVNFFDAGEVQALVERLANPRKCRTPLTAAYQELLLDVITPLASANDMLVAPLFSKPVGDGTRYHDQQVMMVPKPGMIAKDVQEALLILETGTVLLPPFSSNDASGSALKDNCFAQSRACLSRQFVDWSTGGIQVKLK</sequence>
<evidence type="ECO:0000313" key="1">
    <source>
        <dbReference type="EMBL" id="MFC0685459.1"/>
    </source>
</evidence>
<organism evidence="1 2">
    <name type="scientific">Novosphingobium clariflavum</name>
    <dbReference type="NCBI Taxonomy" id="2029884"/>
    <lineage>
        <taxon>Bacteria</taxon>
        <taxon>Pseudomonadati</taxon>
        <taxon>Pseudomonadota</taxon>
        <taxon>Alphaproteobacteria</taxon>
        <taxon>Sphingomonadales</taxon>
        <taxon>Sphingomonadaceae</taxon>
        <taxon>Novosphingobium</taxon>
    </lineage>
</organism>
<evidence type="ECO:0000313" key="2">
    <source>
        <dbReference type="Proteomes" id="UP001589858"/>
    </source>
</evidence>
<keyword evidence="2" id="KW-1185">Reference proteome</keyword>
<gene>
    <name evidence="1" type="ORF">ACFFF8_12700</name>
</gene>
<accession>A0ABV6S884</accession>
<name>A0ABV6S884_9SPHN</name>
<reference evidence="1 2" key="1">
    <citation type="submission" date="2024-09" db="EMBL/GenBank/DDBJ databases">
        <authorList>
            <person name="Sun Q."/>
            <person name="Mori K."/>
        </authorList>
    </citation>
    <scope>NUCLEOTIDE SEQUENCE [LARGE SCALE GENOMIC DNA]</scope>
    <source>
        <strain evidence="1 2">CICC 11035S</strain>
    </source>
</reference>
<comment type="caution">
    <text evidence="1">The sequence shown here is derived from an EMBL/GenBank/DDBJ whole genome shotgun (WGS) entry which is preliminary data.</text>
</comment>
<dbReference type="Proteomes" id="UP001589858">
    <property type="component" value="Unassembled WGS sequence"/>
</dbReference>
<protein>
    <submittedName>
        <fullName evidence="1">Uncharacterized protein</fullName>
    </submittedName>
</protein>
<proteinExistence type="predicted"/>